<proteinExistence type="predicted"/>
<sequence length="408" mass="45354">MGKWTPNFTDDVLHAKISNLVSGSIRRAAVEKEPTITYENFVDELDTGDSFTASLVDILVKELADRRTRPNAADRKAIADRTIRGLRVLASNARGISNRPGGPRARRLTDYFTASPNELEMDEEEDEYEVAMENPSMIEGARINTDLHDAYTSASGGWGQVSPRRATESPPVSSDEWPLPPLIRSTSSTNLNRPWQTGHVVPSTSSSSNLTRQPSIRRQRSRMVDFHEYANRRRSNAREHWPGAVPHDPVSVTEPREPTAATVRRFFPFPRARRAPSSANQPWLPDARNMSPDSDESSTLQYFMDPASGAWFPQHPPPSSPPQLISAEVEDREEMENLLRAPRLRRGGIRAPESVLSRRASPMPIPMIPVVVTHAPASPRRDDSASMPANEEPVAYPTPGSTENESLS</sequence>
<comment type="caution">
    <text evidence="2">The sequence shown here is derived from an EMBL/GenBank/DDBJ whole genome shotgun (WGS) entry which is preliminary data.</text>
</comment>
<keyword evidence="3" id="KW-1185">Reference proteome</keyword>
<evidence type="ECO:0000313" key="2">
    <source>
        <dbReference type="EMBL" id="KAF9480668.1"/>
    </source>
</evidence>
<feature type="region of interest" description="Disordered" evidence="1">
    <location>
        <begin position="235"/>
        <end position="258"/>
    </location>
</feature>
<feature type="region of interest" description="Disordered" evidence="1">
    <location>
        <begin position="373"/>
        <end position="408"/>
    </location>
</feature>
<dbReference type="OrthoDB" id="3253137at2759"/>
<gene>
    <name evidence="2" type="ORF">BDN70DRAFT_992472</name>
</gene>
<feature type="region of interest" description="Disordered" evidence="1">
    <location>
        <begin position="154"/>
        <end position="216"/>
    </location>
</feature>
<evidence type="ECO:0000313" key="3">
    <source>
        <dbReference type="Proteomes" id="UP000807469"/>
    </source>
</evidence>
<dbReference type="EMBL" id="MU155190">
    <property type="protein sequence ID" value="KAF9480668.1"/>
    <property type="molecule type" value="Genomic_DNA"/>
</dbReference>
<reference evidence="2" key="1">
    <citation type="submission" date="2020-11" db="EMBL/GenBank/DDBJ databases">
        <authorList>
            <consortium name="DOE Joint Genome Institute"/>
            <person name="Ahrendt S."/>
            <person name="Riley R."/>
            <person name="Andreopoulos W."/>
            <person name="Labutti K."/>
            <person name="Pangilinan J."/>
            <person name="Ruiz-Duenas F.J."/>
            <person name="Barrasa J.M."/>
            <person name="Sanchez-Garcia M."/>
            <person name="Camarero S."/>
            <person name="Miyauchi S."/>
            <person name="Serrano A."/>
            <person name="Linde D."/>
            <person name="Babiker R."/>
            <person name="Drula E."/>
            <person name="Ayuso-Fernandez I."/>
            <person name="Pacheco R."/>
            <person name="Padilla G."/>
            <person name="Ferreira P."/>
            <person name="Barriuso J."/>
            <person name="Kellner H."/>
            <person name="Castanera R."/>
            <person name="Alfaro M."/>
            <person name="Ramirez L."/>
            <person name="Pisabarro A.G."/>
            <person name="Kuo A."/>
            <person name="Tritt A."/>
            <person name="Lipzen A."/>
            <person name="He G."/>
            <person name="Yan M."/>
            <person name="Ng V."/>
            <person name="Cullen D."/>
            <person name="Martin F."/>
            <person name="Rosso M.-N."/>
            <person name="Henrissat B."/>
            <person name="Hibbett D."/>
            <person name="Martinez A.T."/>
            <person name="Grigoriev I.V."/>
        </authorList>
    </citation>
    <scope>NUCLEOTIDE SEQUENCE</scope>
    <source>
        <strain evidence="2">CIRM-BRFM 674</strain>
    </source>
</reference>
<feature type="compositionally biased region" description="Polar residues" evidence="1">
    <location>
        <begin position="399"/>
        <end position="408"/>
    </location>
</feature>
<name>A0A9P6D2H4_9AGAR</name>
<dbReference type="Proteomes" id="UP000807469">
    <property type="component" value="Unassembled WGS sequence"/>
</dbReference>
<dbReference type="AlphaFoldDB" id="A0A9P6D2H4"/>
<protein>
    <submittedName>
        <fullName evidence="2">Uncharacterized protein</fullName>
    </submittedName>
</protein>
<evidence type="ECO:0000256" key="1">
    <source>
        <dbReference type="SAM" id="MobiDB-lite"/>
    </source>
</evidence>
<feature type="compositionally biased region" description="Polar residues" evidence="1">
    <location>
        <begin position="202"/>
        <end position="214"/>
    </location>
</feature>
<feature type="compositionally biased region" description="Polar residues" evidence="1">
    <location>
        <begin position="184"/>
        <end position="195"/>
    </location>
</feature>
<organism evidence="2 3">
    <name type="scientific">Pholiota conissans</name>
    <dbReference type="NCBI Taxonomy" id="109636"/>
    <lineage>
        <taxon>Eukaryota</taxon>
        <taxon>Fungi</taxon>
        <taxon>Dikarya</taxon>
        <taxon>Basidiomycota</taxon>
        <taxon>Agaricomycotina</taxon>
        <taxon>Agaricomycetes</taxon>
        <taxon>Agaricomycetidae</taxon>
        <taxon>Agaricales</taxon>
        <taxon>Agaricineae</taxon>
        <taxon>Strophariaceae</taxon>
        <taxon>Pholiota</taxon>
    </lineage>
</organism>
<feature type="region of interest" description="Disordered" evidence="1">
    <location>
        <begin position="273"/>
        <end position="298"/>
    </location>
</feature>
<accession>A0A9P6D2H4</accession>